<evidence type="ECO:0000313" key="7">
    <source>
        <dbReference type="EMBL" id="KAJ8441901.1"/>
    </source>
</evidence>
<feature type="transmembrane region" description="Helical" evidence="6">
    <location>
        <begin position="72"/>
        <end position="92"/>
    </location>
</feature>
<sequence length="278" mass="31435">MQENLKTVGLLNCLIMLLLSIPILFCGIWYVEEPVNCEKFLQKPTVAFGATLFVVAVAAVVAAAYRLNWLLGLHLLGMLVLITALLCFAFAVTAGDRGGVWWHKRVGDGHNWNRIKACLVDGDFCNVERLMEEEWLAKLLSPIQSAKKMSQCRTQIKLEPNRYSLIRIMHMQKGCCQQPEGCSLMHRNSTKSDCNNWNSDPNTLCLSCKSCKAGMVRELKAHWTTLAIVNLLFIIILIGVFFFECLKLSIAIYKDDILELTRYCMVLTCCSFCVNIRV</sequence>
<dbReference type="AlphaFoldDB" id="A0A9Q1QHP5"/>
<protein>
    <submittedName>
        <fullName evidence="7">Uncharacterized protein</fullName>
    </submittedName>
</protein>
<dbReference type="Pfam" id="PF00335">
    <property type="entry name" value="Tetraspanin"/>
    <property type="match status" value="1"/>
</dbReference>
<organism evidence="7 8">
    <name type="scientific">Carnegiea gigantea</name>
    <dbReference type="NCBI Taxonomy" id="171969"/>
    <lineage>
        <taxon>Eukaryota</taxon>
        <taxon>Viridiplantae</taxon>
        <taxon>Streptophyta</taxon>
        <taxon>Embryophyta</taxon>
        <taxon>Tracheophyta</taxon>
        <taxon>Spermatophyta</taxon>
        <taxon>Magnoliopsida</taxon>
        <taxon>eudicotyledons</taxon>
        <taxon>Gunneridae</taxon>
        <taxon>Pentapetalae</taxon>
        <taxon>Caryophyllales</taxon>
        <taxon>Cactineae</taxon>
        <taxon>Cactaceae</taxon>
        <taxon>Cactoideae</taxon>
        <taxon>Echinocereeae</taxon>
        <taxon>Carnegiea</taxon>
    </lineage>
</organism>
<comment type="caution">
    <text evidence="7">The sequence shown here is derived from an EMBL/GenBank/DDBJ whole genome shotgun (WGS) entry which is preliminary data.</text>
</comment>
<keyword evidence="3 6" id="KW-0812">Transmembrane</keyword>
<dbReference type="GO" id="GO:0009734">
    <property type="term" value="P:auxin-activated signaling pathway"/>
    <property type="evidence" value="ECO:0007669"/>
    <property type="project" value="InterPro"/>
</dbReference>
<keyword evidence="4 6" id="KW-1133">Transmembrane helix</keyword>
<name>A0A9Q1QHP5_9CARY</name>
<proteinExistence type="inferred from homology"/>
<evidence type="ECO:0000256" key="4">
    <source>
        <dbReference type="ARBA" id="ARBA00022989"/>
    </source>
</evidence>
<dbReference type="Proteomes" id="UP001153076">
    <property type="component" value="Unassembled WGS sequence"/>
</dbReference>
<feature type="transmembrane region" description="Helical" evidence="6">
    <location>
        <begin position="223"/>
        <end position="243"/>
    </location>
</feature>
<reference evidence="7" key="1">
    <citation type="submission" date="2022-04" db="EMBL/GenBank/DDBJ databases">
        <title>Carnegiea gigantea Genome sequencing and assembly v2.</title>
        <authorList>
            <person name="Copetti D."/>
            <person name="Sanderson M.J."/>
            <person name="Burquez A."/>
            <person name="Wojciechowski M.F."/>
        </authorList>
    </citation>
    <scope>NUCLEOTIDE SEQUENCE</scope>
    <source>
        <strain evidence="7">SGP5-SGP5p</strain>
        <tissue evidence="7">Aerial part</tissue>
    </source>
</reference>
<evidence type="ECO:0000256" key="1">
    <source>
        <dbReference type="ARBA" id="ARBA00004141"/>
    </source>
</evidence>
<evidence type="ECO:0000256" key="2">
    <source>
        <dbReference type="ARBA" id="ARBA00006840"/>
    </source>
</evidence>
<dbReference type="GO" id="GO:0016020">
    <property type="term" value="C:membrane"/>
    <property type="evidence" value="ECO:0007669"/>
    <property type="project" value="UniProtKB-SubCell"/>
</dbReference>
<comment type="subcellular location">
    <subcellularLocation>
        <location evidence="1">Membrane</location>
        <topology evidence="1">Multi-pass membrane protein</topology>
    </subcellularLocation>
</comment>
<dbReference type="InterPro" id="IPR044991">
    <property type="entry name" value="TET_plant"/>
</dbReference>
<dbReference type="PANTHER" id="PTHR32191">
    <property type="entry name" value="TETRASPANIN-8-RELATED"/>
    <property type="match status" value="1"/>
</dbReference>
<gene>
    <name evidence="7" type="ORF">Cgig2_014370</name>
</gene>
<evidence type="ECO:0000256" key="3">
    <source>
        <dbReference type="ARBA" id="ARBA00022692"/>
    </source>
</evidence>
<dbReference type="InterPro" id="IPR018499">
    <property type="entry name" value="Tetraspanin/Peripherin"/>
</dbReference>
<comment type="similarity">
    <text evidence="2">Belongs to the tetraspanin (TM4SF) family.</text>
</comment>
<evidence type="ECO:0000256" key="5">
    <source>
        <dbReference type="ARBA" id="ARBA00023136"/>
    </source>
</evidence>
<accession>A0A9Q1QHP5</accession>
<dbReference type="EMBL" id="JAKOGI010000150">
    <property type="protein sequence ID" value="KAJ8441901.1"/>
    <property type="molecule type" value="Genomic_DNA"/>
</dbReference>
<feature type="transmembrane region" description="Helical" evidence="6">
    <location>
        <begin position="46"/>
        <end position="65"/>
    </location>
</feature>
<keyword evidence="8" id="KW-1185">Reference proteome</keyword>
<evidence type="ECO:0000256" key="6">
    <source>
        <dbReference type="SAM" id="Phobius"/>
    </source>
</evidence>
<feature type="transmembrane region" description="Helical" evidence="6">
    <location>
        <begin position="7"/>
        <end position="31"/>
    </location>
</feature>
<keyword evidence="5 6" id="KW-0472">Membrane</keyword>
<evidence type="ECO:0000313" key="8">
    <source>
        <dbReference type="Proteomes" id="UP001153076"/>
    </source>
</evidence>